<sequence length="73" mass="8026">MRDINKTIFALAIALPTICDLAAIRKVESPGTRTAPSESVHQNRVVTSVPAVKSAKPRNTYWKGRMCSTRTVN</sequence>
<dbReference type="Proteomes" id="UP000069272">
    <property type="component" value="Chromosome 2R"/>
</dbReference>
<organism evidence="1 2">
    <name type="scientific">Anopheles albimanus</name>
    <name type="common">New world malaria mosquito</name>
    <dbReference type="NCBI Taxonomy" id="7167"/>
    <lineage>
        <taxon>Eukaryota</taxon>
        <taxon>Metazoa</taxon>
        <taxon>Ecdysozoa</taxon>
        <taxon>Arthropoda</taxon>
        <taxon>Hexapoda</taxon>
        <taxon>Insecta</taxon>
        <taxon>Pterygota</taxon>
        <taxon>Neoptera</taxon>
        <taxon>Endopterygota</taxon>
        <taxon>Diptera</taxon>
        <taxon>Nematocera</taxon>
        <taxon>Culicoidea</taxon>
        <taxon>Culicidae</taxon>
        <taxon>Anophelinae</taxon>
        <taxon>Anopheles</taxon>
    </lineage>
</organism>
<reference evidence="1" key="2">
    <citation type="submission" date="2022-08" db="UniProtKB">
        <authorList>
            <consortium name="EnsemblMetazoa"/>
        </authorList>
    </citation>
    <scope>IDENTIFICATION</scope>
    <source>
        <strain evidence="1">STECLA/ALBI9_A</strain>
    </source>
</reference>
<evidence type="ECO:0000313" key="1">
    <source>
        <dbReference type="EnsemblMetazoa" id="AALB014840-PA"/>
    </source>
</evidence>
<proteinExistence type="predicted"/>
<keyword evidence="2" id="KW-1185">Reference proteome</keyword>
<evidence type="ECO:0000313" key="2">
    <source>
        <dbReference type="Proteomes" id="UP000069272"/>
    </source>
</evidence>
<dbReference type="EnsemblMetazoa" id="AALB014840-RA">
    <property type="protein sequence ID" value="AALB014840-PA"/>
    <property type="gene ID" value="AALB014840"/>
</dbReference>
<reference evidence="1 2" key="1">
    <citation type="journal article" date="2017" name="G3 (Bethesda)">
        <title>The Physical Genome Mapping of Anopheles albimanus Corrected Scaffold Misassemblies and Identified Interarm Rearrangements in Genus Anopheles.</title>
        <authorList>
            <person name="Artemov G.N."/>
            <person name="Peery A.N."/>
            <person name="Jiang X."/>
            <person name="Tu Z."/>
            <person name="Stegniy V.N."/>
            <person name="Sharakhova M.V."/>
            <person name="Sharakhov I.V."/>
        </authorList>
    </citation>
    <scope>NUCLEOTIDE SEQUENCE [LARGE SCALE GENOMIC DNA]</scope>
    <source>
        <strain evidence="1 2">ALBI9_A</strain>
    </source>
</reference>
<name>A0A182FZ16_ANOAL</name>
<dbReference type="AlphaFoldDB" id="A0A182FZ16"/>
<accession>A0A182FZ16</accession>
<protein>
    <submittedName>
        <fullName evidence="1">Uncharacterized protein</fullName>
    </submittedName>
</protein>